<dbReference type="EMBL" id="MT143526">
    <property type="protein sequence ID" value="QJA97800.1"/>
    <property type="molecule type" value="Genomic_DNA"/>
</dbReference>
<gene>
    <name evidence="1" type="ORF">MM415A01969_0008</name>
    <name evidence="2" type="ORF">MM415B05940_0007</name>
</gene>
<sequence length="78" mass="8981">MEKLIRWMVKRWMPDYYLAHKPRKKLNNEQIQDALMRQRQFVGNYAKGALSQVAAGWPGWKVEGIPDLGQPGGVKNGE</sequence>
<dbReference type="AlphaFoldDB" id="A0A6M3LRF7"/>
<evidence type="ECO:0000313" key="2">
    <source>
        <dbReference type="EMBL" id="QJA97800.1"/>
    </source>
</evidence>
<evidence type="ECO:0000313" key="1">
    <source>
        <dbReference type="EMBL" id="QJA74546.1"/>
    </source>
</evidence>
<protein>
    <submittedName>
        <fullName evidence="2">Uncharacterized protein</fullName>
    </submittedName>
</protein>
<proteinExistence type="predicted"/>
<dbReference type="EMBL" id="MT142105">
    <property type="protein sequence ID" value="QJA74546.1"/>
    <property type="molecule type" value="Genomic_DNA"/>
</dbReference>
<organism evidence="2">
    <name type="scientific">viral metagenome</name>
    <dbReference type="NCBI Taxonomy" id="1070528"/>
    <lineage>
        <taxon>unclassified sequences</taxon>
        <taxon>metagenomes</taxon>
        <taxon>organismal metagenomes</taxon>
    </lineage>
</organism>
<accession>A0A6M3LRF7</accession>
<reference evidence="2" key="1">
    <citation type="submission" date="2020-03" db="EMBL/GenBank/DDBJ databases">
        <title>The deep terrestrial virosphere.</title>
        <authorList>
            <person name="Holmfeldt K."/>
            <person name="Nilsson E."/>
            <person name="Simone D."/>
            <person name="Lopez-Fernandez M."/>
            <person name="Wu X."/>
            <person name="de Brujin I."/>
            <person name="Lundin D."/>
            <person name="Andersson A."/>
            <person name="Bertilsson S."/>
            <person name="Dopson M."/>
        </authorList>
    </citation>
    <scope>NUCLEOTIDE SEQUENCE</scope>
    <source>
        <strain evidence="1">MM415A01969</strain>
        <strain evidence="2">MM415B05940</strain>
    </source>
</reference>
<name>A0A6M3LRF7_9ZZZZ</name>